<dbReference type="PANTHER" id="PTHR32347:SF23">
    <property type="entry name" value="BLL5650 PROTEIN"/>
    <property type="match status" value="1"/>
</dbReference>
<feature type="domain" description="CusB-like beta-barrel" evidence="6">
    <location>
        <begin position="270"/>
        <end position="339"/>
    </location>
</feature>
<dbReference type="SUPFAM" id="SSF111369">
    <property type="entry name" value="HlyD-like secretion proteins"/>
    <property type="match status" value="2"/>
</dbReference>
<evidence type="ECO:0000256" key="1">
    <source>
        <dbReference type="ARBA" id="ARBA00004196"/>
    </source>
</evidence>
<keyword evidence="3 4" id="KW-0175">Coiled coil</keyword>
<comment type="subcellular location">
    <subcellularLocation>
        <location evidence="1">Cell envelope</location>
    </subcellularLocation>
</comment>
<dbReference type="Proteomes" id="UP000657177">
    <property type="component" value="Unassembled WGS sequence"/>
</dbReference>
<reference evidence="8" key="1">
    <citation type="submission" date="2020-06" db="EMBL/GenBank/DDBJ databases">
        <title>Novel chitinolytic bacterium.</title>
        <authorList>
            <person name="Ungkulpasvich U."/>
            <person name="Kosugi A."/>
            <person name="Uke A."/>
        </authorList>
    </citation>
    <scope>NUCLEOTIDE SEQUENCE</scope>
    <source>
        <strain evidence="8">UUS1-1</strain>
    </source>
</reference>
<dbReference type="AlphaFoldDB" id="A0A8J6LLD6"/>
<sequence length="416" mass="44219">MRKFLVGLMIVVAVTVVGLLLTRGPAHETGVTVEPATQGPRLAVEVVEVTRGDLRETVAINVTFAPESTVPVIPKTGGTVTQVLAATGDRVRKGQTLFLIDDTPLQLQVKQAEAAYEMACANLAQAQKGASAEELKQIESAVAQARASYNNVAAEYARMAELYQREMISRQQLDAIALQKEIAASNLTAAEARLTAVQKGATKEQLDMLEAQVKQAKSALELARLQLSYTRVTAPITGVLAQFAVEEGSMVAPSAPAGVIIDDRKMKAHALVPESYVNAVKPGDPILLEAKAVPGTSFTGTVTAVAPLADQTTRQFPVEIAVANPSNLLKAGMTGTAYLTINENRNQLLIPVGTVLYDGEQTYVYVVEGGYAVRRNITTGLTTGESVVVTAGLDEGMRVISRGQHQVKNGMAVEVR</sequence>
<dbReference type="InterPro" id="IPR058792">
    <property type="entry name" value="Beta-barrel_RND_2"/>
</dbReference>
<dbReference type="Pfam" id="PF25989">
    <property type="entry name" value="YknX_C"/>
    <property type="match status" value="1"/>
</dbReference>
<evidence type="ECO:0000313" key="9">
    <source>
        <dbReference type="Proteomes" id="UP000657177"/>
    </source>
</evidence>
<dbReference type="GO" id="GO:0022857">
    <property type="term" value="F:transmembrane transporter activity"/>
    <property type="evidence" value="ECO:0007669"/>
    <property type="project" value="InterPro"/>
</dbReference>
<feature type="domain" description="YknX-like C-terminal permuted SH3-like" evidence="7">
    <location>
        <begin position="349"/>
        <end position="415"/>
    </location>
</feature>
<feature type="coiled-coil region" evidence="4">
    <location>
        <begin position="199"/>
        <end position="226"/>
    </location>
</feature>
<evidence type="ECO:0000256" key="2">
    <source>
        <dbReference type="ARBA" id="ARBA00009477"/>
    </source>
</evidence>
<gene>
    <name evidence="8" type="ORF">G5B42_00295</name>
</gene>
<comment type="similarity">
    <text evidence="2">Belongs to the membrane fusion protein (MFP) (TC 8.A.1) family.</text>
</comment>
<comment type="caution">
    <text evidence="8">The sequence shown here is derived from an EMBL/GenBank/DDBJ whole genome shotgun (WGS) entry which is preliminary data.</text>
</comment>
<feature type="domain" description="YbhG-like alpha-helical hairpin" evidence="5">
    <location>
        <begin position="100"/>
        <end position="227"/>
    </location>
</feature>
<name>A0A8J6LLD6_9FIRM</name>
<dbReference type="InterPro" id="IPR006143">
    <property type="entry name" value="RND_pump_MFP"/>
</dbReference>
<dbReference type="EMBL" id="JAAKDE010000001">
    <property type="protein sequence ID" value="MBA2132003.1"/>
    <property type="molecule type" value="Genomic_DNA"/>
</dbReference>
<dbReference type="Pfam" id="PF25881">
    <property type="entry name" value="HH_YBHG"/>
    <property type="match status" value="1"/>
</dbReference>
<evidence type="ECO:0000259" key="7">
    <source>
        <dbReference type="Pfam" id="PF25989"/>
    </source>
</evidence>
<dbReference type="InterPro" id="IPR058637">
    <property type="entry name" value="YknX-like_C"/>
</dbReference>
<dbReference type="InterPro" id="IPR050465">
    <property type="entry name" value="UPF0194_transport"/>
</dbReference>
<evidence type="ECO:0000313" key="8">
    <source>
        <dbReference type="EMBL" id="MBA2132003.1"/>
    </source>
</evidence>
<evidence type="ECO:0000259" key="6">
    <source>
        <dbReference type="Pfam" id="PF25954"/>
    </source>
</evidence>
<dbReference type="NCBIfam" id="TIGR01730">
    <property type="entry name" value="RND_mfp"/>
    <property type="match status" value="1"/>
</dbReference>
<dbReference type="InterPro" id="IPR059052">
    <property type="entry name" value="HH_YbhG-like"/>
</dbReference>
<evidence type="ECO:0000259" key="5">
    <source>
        <dbReference type="Pfam" id="PF25881"/>
    </source>
</evidence>
<dbReference type="GO" id="GO:0016020">
    <property type="term" value="C:membrane"/>
    <property type="evidence" value="ECO:0007669"/>
    <property type="project" value="InterPro"/>
</dbReference>
<accession>A0A8J6LLD6</accession>
<dbReference type="RefSeq" id="WP_181338444.1">
    <property type="nucleotide sequence ID" value="NZ_JAAKDE010000001.1"/>
</dbReference>
<evidence type="ECO:0000256" key="3">
    <source>
        <dbReference type="ARBA" id="ARBA00023054"/>
    </source>
</evidence>
<dbReference type="Pfam" id="PF25954">
    <property type="entry name" value="Beta-barrel_RND_2"/>
    <property type="match status" value="1"/>
</dbReference>
<evidence type="ECO:0000256" key="4">
    <source>
        <dbReference type="SAM" id="Coils"/>
    </source>
</evidence>
<proteinExistence type="inferred from homology"/>
<dbReference type="Gene3D" id="2.40.420.20">
    <property type="match status" value="1"/>
</dbReference>
<dbReference type="Gene3D" id="2.40.50.100">
    <property type="match status" value="2"/>
</dbReference>
<dbReference type="GO" id="GO:0030313">
    <property type="term" value="C:cell envelope"/>
    <property type="evidence" value="ECO:0007669"/>
    <property type="project" value="UniProtKB-SubCell"/>
</dbReference>
<protein>
    <submittedName>
        <fullName evidence="8">Efflux RND transporter periplasmic adaptor subunit</fullName>
    </submittedName>
</protein>
<dbReference type="Gene3D" id="1.10.287.470">
    <property type="entry name" value="Helix hairpin bin"/>
    <property type="match status" value="1"/>
</dbReference>
<dbReference type="PANTHER" id="PTHR32347">
    <property type="entry name" value="EFFLUX SYSTEM COMPONENT YKNX-RELATED"/>
    <property type="match status" value="1"/>
</dbReference>
<dbReference type="Gene3D" id="2.40.30.170">
    <property type="match status" value="1"/>
</dbReference>
<organism evidence="8 9">
    <name type="scientific">Capillibacterium thermochitinicola</name>
    <dbReference type="NCBI Taxonomy" id="2699427"/>
    <lineage>
        <taxon>Bacteria</taxon>
        <taxon>Bacillati</taxon>
        <taxon>Bacillota</taxon>
        <taxon>Capillibacterium</taxon>
    </lineage>
</organism>
<keyword evidence="9" id="KW-1185">Reference proteome</keyword>